<organism evidence="1 2">
    <name type="scientific">Salirhabdus euzebyi</name>
    <dbReference type="NCBI Taxonomy" id="394506"/>
    <lineage>
        <taxon>Bacteria</taxon>
        <taxon>Bacillati</taxon>
        <taxon>Bacillota</taxon>
        <taxon>Bacilli</taxon>
        <taxon>Bacillales</taxon>
        <taxon>Bacillaceae</taxon>
        <taxon>Salirhabdus</taxon>
    </lineage>
</organism>
<dbReference type="InterPro" id="IPR024787">
    <property type="entry name" value="EcsC"/>
</dbReference>
<dbReference type="EMBL" id="JACHGH010000001">
    <property type="protein sequence ID" value="MBB6452114.1"/>
    <property type="molecule type" value="Genomic_DNA"/>
</dbReference>
<reference evidence="1 2" key="1">
    <citation type="submission" date="2020-08" db="EMBL/GenBank/DDBJ databases">
        <title>Genomic Encyclopedia of Type Strains, Phase IV (KMG-IV): sequencing the most valuable type-strain genomes for metagenomic binning, comparative biology and taxonomic classification.</title>
        <authorList>
            <person name="Goeker M."/>
        </authorList>
    </citation>
    <scope>NUCLEOTIDE SEQUENCE [LARGE SCALE GENOMIC DNA]</scope>
    <source>
        <strain evidence="1 2">DSM 19612</strain>
    </source>
</reference>
<dbReference type="AlphaFoldDB" id="A0A841PWB3"/>
<keyword evidence="2" id="KW-1185">Reference proteome</keyword>
<protein>
    <recommendedName>
        <fullName evidence="3">EcsC family protein</fullName>
    </recommendedName>
</protein>
<evidence type="ECO:0000313" key="1">
    <source>
        <dbReference type="EMBL" id="MBB6452114.1"/>
    </source>
</evidence>
<dbReference type="RefSeq" id="WP_174494341.1">
    <property type="nucleotide sequence ID" value="NZ_CADDWK010000001.1"/>
</dbReference>
<evidence type="ECO:0008006" key="3">
    <source>
        <dbReference type="Google" id="ProtNLM"/>
    </source>
</evidence>
<evidence type="ECO:0000313" key="2">
    <source>
        <dbReference type="Proteomes" id="UP000581688"/>
    </source>
</evidence>
<sequence length="269" mass="31829">MSLNTYVANIISWEKKMKEDESFQNSSNFSKLLLDSRTMNTKLLAKIDDYLFYMYHFLQGTSRYKEDRERIIHESLIFDEQIEKIEDLRYLPIRQLTHLAEKICQKDTWLSAVQGGILGMSPAILASANIPITLIRSVRKAQLTGLCFGYEMIKPYEMIMVLKFLYITRLPKGDRYTAWKSFKKEIYVDPPFVYEGEDRLLDEKMVIHHGKLLLEMMCIVSLRNKRVRQIPFISIGLSCLANYCRSNDENRFIIKYFQYRYLLEKGCFL</sequence>
<name>A0A841PWB3_9BACI</name>
<proteinExistence type="predicted"/>
<comment type="caution">
    <text evidence="1">The sequence shown here is derived from an EMBL/GenBank/DDBJ whole genome shotgun (WGS) entry which is preliminary data.</text>
</comment>
<accession>A0A841PWB3</accession>
<dbReference type="Proteomes" id="UP000581688">
    <property type="component" value="Unassembled WGS sequence"/>
</dbReference>
<dbReference type="Pfam" id="PF12787">
    <property type="entry name" value="EcsC"/>
    <property type="match status" value="1"/>
</dbReference>
<gene>
    <name evidence="1" type="ORF">HNQ94_000535</name>
</gene>